<dbReference type="SUPFAM" id="SSF51197">
    <property type="entry name" value="Clavaminate synthase-like"/>
    <property type="match status" value="1"/>
</dbReference>
<gene>
    <name evidence="2" type="ORF">LZ538_03510</name>
</gene>
<evidence type="ECO:0000313" key="2">
    <source>
        <dbReference type="EMBL" id="MCL6729121.1"/>
    </source>
</evidence>
<dbReference type="InterPro" id="IPR027443">
    <property type="entry name" value="IPNS-like_sf"/>
</dbReference>
<dbReference type="RefSeq" id="WP_249830604.1">
    <property type="nucleotide sequence ID" value="NZ_JAMGBE010000001.1"/>
</dbReference>
<sequence>MRLTQPLLKLPISFSEERLAAEVQALPSSAWQPHPSNFEGNDAVRLVTPRGSATDDLAGPMFPTEALRACPYIMQIMAELGAVWGRSRLMGLGPGREVPPHVDSHYYWRTHLRIHIPVITNPKVTFMCADQSVHMQAGECWAFDSYHGHGVRNDGDERRVHLVLDTVGGARLWDLVDGAQNGGADEFFLEPDSRAAEPIAYEQVNSPKVMSPWEIRGHLAFLREHVLPHPQLNDVWRALDRFVTSWMAAWARFGTSDEGLPLYRELTQEIIAELTALRGGGILLDNSKALYRFLNEMIFINAVAQRPDELVAPETCPKAEQLAS</sequence>
<protein>
    <submittedName>
        <fullName evidence="2">Aspartyl/asparaginyl beta-hydroxylase domain-containing protein</fullName>
    </submittedName>
</protein>
<dbReference type="Gene3D" id="2.60.120.330">
    <property type="entry name" value="B-lactam Antibiotic, Isopenicillin N Synthase, Chain"/>
    <property type="match status" value="1"/>
</dbReference>
<evidence type="ECO:0000313" key="3">
    <source>
        <dbReference type="Proteomes" id="UP001165342"/>
    </source>
</evidence>
<dbReference type="Pfam" id="PF05118">
    <property type="entry name" value="Asp_Arg_Hydrox"/>
    <property type="match status" value="1"/>
</dbReference>
<organism evidence="2 3">
    <name type="scientific">Sphingomonas hankyongi</name>
    <dbReference type="NCBI Taxonomy" id="2908209"/>
    <lineage>
        <taxon>Bacteria</taxon>
        <taxon>Pseudomonadati</taxon>
        <taxon>Pseudomonadota</taxon>
        <taxon>Alphaproteobacteria</taxon>
        <taxon>Sphingomonadales</taxon>
        <taxon>Sphingomonadaceae</taxon>
        <taxon>Sphingomonas</taxon>
    </lineage>
</organism>
<dbReference type="EMBL" id="JAMGBE010000001">
    <property type="protein sequence ID" value="MCL6729121.1"/>
    <property type="molecule type" value="Genomic_DNA"/>
</dbReference>
<evidence type="ECO:0000259" key="1">
    <source>
        <dbReference type="Pfam" id="PF05118"/>
    </source>
</evidence>
<accession>A0ABT0RZX6</accession>
<feature type="domain" description="Aspartyl/asparaginy/proline hydroxylase" evidence="1">
    <location>
        <begin position="64"/>
        <end position="166"/>
    </location>
</feature>
<dbReference type="InterPro" id="IPR007803">
    <property type="entry name" value="Asp/Arg/Pro-Hydrxlase"/>
</dbReference>
<proteinExistence type="predicted"/>
<keyword evidence="3" id="KW-1185">Reference proteome</keyword>
<name>A0ABT0RZX6_9SPHN</name>
<comment type="caution">
    <text evidence="2">The sequence shown here is derived from an EMBL/GenBank/DDBJ whole genome shotgun (WGS) entry which is preliminary data.</text>
</comment>
<reference evidence="2" key="1">
    <citation type="submission" date="2022-05" db="EMBL/GenBank/DDBJ databases">
        <authorList>
            <person name="Jo J.-H."/>
            <person name="Im W.-T."/>
        </authorList>
    </citation>
    <scope>NUCLEOTIDE SEQUENCE</scope>
    <source>
        <strain evidence="2">SE220</strain>
    </source>
</reference>
<dbReference type="Proteomes" id="UP001165342">
    <property type="component" value="Unassembled WGS sequence"/>
</dbReference>